<proteinExistence type="predicted"/>
<keyword evidence="1" id="KW-0732">Signal</keyword>
<reference evidence="2" key="1">
    <citation type="submission" date="2021-03" db="EMBL/GenBank/DDBJ databases">
        <title>Draft genome sequence of rust myrtle Austropuccinia psidii MF-1, a brazilian biotype.</title>
        <authorList>
            <person name="Quecine M.C."/>
            <person name="Pachon D.M.R."/>
            <person name="Bonatelli M.L."/>
            <person name="Correr F.H."/>
            <person name="Franceschini L.M."/>
            <person name="Leite T.F."/>
            <person name="Margarido G.R.A."/>
            <person name="Almeida C.A."/>
            <person name="Ferrarezi J.A."/>
            <person name="Labate C.A."/>
        </authorList>
    </citation>
    <scope>NUCLEOTIDE SEQUENCE</scope>
    <source>
        <strain evidence="2">MF-1</strain>
    </source>
</reference>
<evidence type="ECO:0000313" key="2">
    <source>
        <dbReference type="EMBL" id="MBW0535529.1"/>
    </source>
</evidence>
<sequence>MKAHFVALVQILCIFVGSAVSAPFPGDNSILPGGLGSSIPGFGSAFGGHYGHDNDDDDELHKKLAFAYDQGRQAGYYQAVSGATAGFDSHGNPQATRADGVQAAYGQQRNRGKGYSEEHRSVITLMVRCNVWHFSL</sequence>
<dbReference type="EMBL" id="AVOT02040326">
    <property type="protein sequence ID" value="MBW0535529.1"/>
    <property type="molecule type" value="Genomic_DNA"/>
</dbReference>
<evidence type="ECO:0000313" key="3">
    <source>
        <dbReference type="Proteomes" id="UP000765509"/>
    </source>
</evidence>
<organism evidence="2 3">
    <name type="scientific">Austropuccinia psidii MF-1</name>
    <dbReference type="NCBI Taxonomy" id="1389203"/>
    <lineage>
        <taxon>Eukaryota</taxon>
        <taxon>Fungi</taxon>
        <taxon>Dikarya</taxon>
        <taxon>Basidiomycota</taxon>
        <taxon>Pucciniomycotina</taxon>
        <taxon>Pucciniomycetes</taxon>
        <taxon>Pucciniales</taxon>
        <taxon>Sphaerophragmiaceae</taxon>
        <taxon>Austropuccinia</taxon>
    </lineage>
</organism>
<comment type="caution">
    <text evidence="2">The sequence shown here is derived from an EMBL/GenBank/DDBJ whole genome shotgun (WGS) entry which is preliminary data.</text>
</comment>
<protein>
    <submittedName>
        <fullName evidence="2">Uncharacterized protein</fullName>
    </submittedName>
</protein>
<dbReference type="Proteomes" id="UP000765509">
    <property type="component" value="Unassembled WGS sequence"/>
</dbReference>
<dbReference type="AlphaFoldDB" id="A0A9Q3FA74"/>
<evidence type="ECO:0000256" key="1">
    <source>
        <dbReference type="SAM" id="SignalP"/>
    </source>
</evidence>
<feature type="chain" id="PRO_5040485017" evidence="1">
    <location>
        <begin position="22"/>
        <end position="136"/>
    </location>
</feature>
<name>A0A9Q3FA74_9BASI</name>
<gene>
    <name evidence="2" type="ORF">O181_075244</name>
</gene>
<accession>A0A9Q3FA74</accession>
<keyword evidence="3" id="KW-1185">Reference proteome</keyword>
<feature type="signal peptide" evidence="1">
    <location>
        <begin position="1"/>
        <end position="21"/>
    </location>
</feature>